<evidence type="ECO:0000313" key="3">
    <source>
        <dbReference type="EMBL" id="MEM5534146.1"/>
    </source>
</evidence>
<name>A0AAP6Y0X9_9GAMM</name>
<feature type="chain" id="PRO_5042939152" description="Lipoprotein" evidence="2">
    <location>
        <begin position="23"/>
        <end position="80"/>
    </location>
</feature>
<feature type="compositionally biased region" description="Basic and acidic residues" evidence="1">
    <location>
        <begin position="57"/>
        <end position="71"/>
    </location>
</feature>
<dbReference type="PROSITE" id="PS51257">
    <property type="entry name" value="PROKAR_LIPOPROTEIN"/>
    <property type="match status" value="1"/>
</dbReference>
<feature type="region of interest" description="Disordered" evidence="1">
    <location>
        <begin position="57"/>
        <end position="80"/>
    </location>
</feature>
<protein>
    <recommendedName>
        <fullName evidence="7">Lipoprotein</fullName>
    </recommendedName>
</protein>
<accession>A0AAP6Y0X9</accession>
<reference evidence="4 5" key="1">
    <citation type="submission" date="2020-04" db="EMBL/GenBank/DDBJ databases">
        <title>Genome sequencing and assembly of Pseudoalteromonas arctica.</title>
        <authorList>
            <person name="Cook G.M."/>
        </authorList>
    </citation>
    <scope>NUCLEOTIDE SEQUENCE [LARGE SCALE GENOMIC DNA]</scope>
    <source>
        <strain evidence="4 5">NEC-BIFX-2020_001</strain>
    </source>
</reference>
<evidence type="ECO:0000313" key="5">
    <source>
        <dbReference type="Proteomes" id="UP000549590"/>
    </source>
</evidence>
<evidence type="ECO:0000313" key="6">
    <source>
        <dbReference type="Proteomes" id="UP001457661"/>
    </source>
</evidence>
<dbReference type="AlphaFoldDB" id="A0AAP6Y0X9"/>
<dbReference type="EMBL" id="JABBYB010000006">
    <property type="protein sequence ID" value="NMP03211.1"/>
    <property type="molecule type" value="Genomic_DNA"/>
</dbReference>
<keyword evidence="6" id="KW-1185">Reference proteome</keyword>
<evidence type="ECO:0000313" key="4">
    <source>
        <dbReference type="EMBL" id="NMP03211.1"/>
    </source>
</evidence>
<evidence type="ECO:0008006" key="7">
    <source>
        <dbReference type="Google" id="ProtNLM"/>
    </source>
</evidence>
<dbReference type="EMBL" id="JBBMQX010000015">
    <property type="protein sequence ID" value="MEM5534146.1"/>
    <property type="molecule type" value="Genomic_DNA"/>
</dbReference>
<keyword evidence="2" id="KW-0732">Signal</keyword>
<dbReference type="Proteomes" id="UP001457661">
    <property type="component" value="Unassembled WGS sequence"/>
</dbReference>
<evidence type="ECO:0000256" key="1">
    <source>
        <dbReference type="SAM" id="MobiDB-lite"/>
    </source>
</evidence>
<comment type="caution">
    <text evidence="4">The sequence shown here is derived from an EMBL/GenBank/DDBJ whole genome shotgun (WGS) entry which is preliminary data.</text>
</comment>
<dbReference type="Proteomes" id="UP000549590">
    <property type="component" value="Unassembled WGS sequence"/>
</dbReference>
<proteinExistence type="predicted"/>
<reference evidence="3 6" key="2">
    <citation type="submission" date="2024-03" db="EMBL/GenBank/DDBJ databases">
        <title>Community enrichment and isolation of bacterial strains for fucoidan degradation.</title>
        <authorList>
            <person name="Sichert A."/>
        </authorList>
    </citation>
    <scope>NUCLEOTIDE SEQUENCE [LARGE SCALE GENOMIC DNA]</scope>
    <source>
        <strain evidence="3 6">AS26</strain>
    </source>
</reference>
<gene>
    <name evidence="4" type="ORF">HHE94_10900</name>
    <name evidence="3" type="ORF">WNY57_17040</name>
</gene>
<feature type="signal peptide" evidence="2">
    <location>
        <begin position="1"/>
        <end position="22"/>
    </location>
</feature>
<evidence type="ECO:0000256" key="2">
    <source>
        <dbReference type="SAM" id="SignalP"/>
    </source>
</evidence>
<sequence>MKKLIVIIISSLLFLSGCSSLSEDSLSSNENMVCEKIAVTGSNIKKRTCMSKELAEERRKKNQEAMREINKRGNIYQDRN</sequence>
<organism evidence="4 5">
    <name type="scientific">Pseudoalteromonas arctica</name>
    <dbReference type="NCBI Taxonomy" id="394751"/>
    <lineage>
        <taxon>Bacteria</taxon>
        <taxon>Pseudomonadati</taxon>
        <taxon>Pseudomonadota</taxon>
        <taxon>Gammaproteobacteria</taxon>
        <taxon>Alteromonadales</taxon>
        <taxon>Pseudoalteromonadaceae</taxon>
        <taxon>Pseudoalteromonas</taxon>
    </lineage>
</organism>
<dbReference type="RefSeq" id="WP_024593662.1">
    <property type="nucleotide sequence ID" value="NZ_CANNEU010000012.1"/>
</dbReference>